<dbReference type="GO" id="GO:0005525">
    <property type="term" value="F:GTP binding"/>
    <property type="evidence" value="ECO:0007669"/>
    <property type="project" value="InterPro"/>
</dbReference>
<evidence type="ECO:0000313" key="2">
    <source>
        <dbReference type="EMBL" id="KUF38830.1"/>
    </source>
</evidence>
<dbReference type="GO" id="GO:0030488">
    <property type="term" value="P:tRNA methylation"/>
    <property type="evidence" value="ECO:0007669"/>
    <property type="project" value="TreeGrafter"/>
</dbReference>
<dbReference type="Pfam" id="PF01926">
    <property type="entry name" value="MMR_HSR1"/>
    <property type="match status" value="1"/>
</dbReference>
<dbReference type="Gene3D" id="3.40.50.300">
    <property type="entry name" value="P-loop containing nucleotide triphosphate hydrolases"/>
    <property type="match status" value="1"/>
</dbReference>
<dbReference type="AlphaFoldDB" id="A0A0W7YUQ9"/>
<organism evidence="2 3">
    <name type="scientific">Comamonas kerstersii</name>
    <dbReference type="NCBI Taxonomy" id="225992"/>
    <lineage>
        <taxon>Bacteria</taxon>
        <taxon>Pseudomonadati</taxon>
        <taxon>Pseudomonadota</taxon>
        <taxon>Betaproteobacteria</taxon>
        <taxon>Burkholderiales</taxon>
        <taxon>Comamonadaceae</taxon>
        <taxon>Comamonas</taxon>
    </lineage>
</organism>
<name>A0A0W7YUQ9_9BURK</name>
<dbReference type="EMBL" id="LPXH01000038">
    <property type="protein sequence ID" value="KUF38830.1"/>
    <property type="molecule type" value="Genomic_DNA"/>
</dbReference>
<dbReference type="PANTHER" id="PTHR42714:SF2">
    <property type="entry name" value="TRNA MODIFICATION GTPASE GTPBP3, MITOCHONDRIAL"/>
    <property type="match status" value="1"/>
</dbReference>
<dbReference type="GO" id="GO:0005829">
    <property type="term" value="C:cytosol"/>
    <property type="evidence" value="ECO:0007669"/>
    <property type="project" value="TreeGrafter"/>
</dbReference>
<comment type="caution">
    <text evidence="2">The sequence shown here is derived from an EMBL/GenBank/DDBJ whole genome shotgun (WGS) entry which is preliminary data.</text>
</comment>
<dbReference type="InterPro" id="IPR027417">
    <property type="entry name" value="P-loop_NTPase"/>
</dbReference>
<evidence type="ECO:0000259" key="1">
    <source>
        <dbReference type="Pfam" id="PF01926"/>
    </source>
</evidence>
<evidence type="ECO:0000313" key="3">
    <source>
        <dbReference type="Proteomes" id="UP000053300"/>
    </source>
</evidence>
<dbReference type="PANTHER" id="PTHR42714">
    <property type="entry name" value="TRNA MODIFICATION GTPASE GTPBP3"/>
    <property type="match status" value="1"/>
</dbReference>
<accession>A0A0W7YUQ9</accession>
<reference evidence="2 3" key="1">
    <citation type="submission" date="2015-12" db="EMBL/GenBank/DDBJ databases">
        <title>Complete genome sequence of a multi-drug resistant strain Acidovorax sp. 12322-1.</title>
        <authorList>
            <person name="Ming D."/>
            <person name="Wang M."/>
            <person name="Hu S."/>
            <person name="Zhou Y."/>
            <person name="Jiang T."/>
        </authorList>
    </citation>
    <scope>NUCLEOTIDE SEQUENCE [LARGE SCALE GENOMIC DNA]</scope>
    <source>
        <strain evidence="2 3">12322-1</strain>
    </source>
</reference>
<proteinExistence type="predicted"/>
<dbReference type="Proteomes" id="UP000053300">
    <property type="component" value="Unassembled WGS sequence"/>
</dbReference>
<keyword evidence="3" id="KW-1185">Reference proteome</keyword>
<dbReference type="InterPro" id="IPR006073">
    <property type="entry name" value="GTP-bd"/>
</dbReference>
<sequence>MEKMVVACPKCQKQLRVPSEGDLGITCPHCRFEWEIIRSQGANVQAHINNIEEIPGLKDIPLDQLQKVFEKIKNTKVNVMVVGGTGVGKSSTINGLFENAGVESSAKVGESGRPETMEVKSYSLNNVVIWDTPGLGDSTEQDARHIQKITKLLNDKDEDGHPLIDVALLVVDGSSRDFGSVYKLIKDVIAPNLNQNGDASRLLIAINKIDKIKHHSYWDTVNNCPTEKLQLHINDLVTTVQDRIEADTGFRPEIITYCAGESDNGEMLQAPYNLGKLLSFLLDRVPSKKRIAFSNDINKDKKNFKSNDEKENYSAKVEKTIYESFKEVVVDVLGSAAKIAGEVLKEVVTSPQVRKVLKDLGVAALKSFFTKGK</sequence>
<dbReference type="RefSeq" id="WP_077345103.1">
    <property type="nucleotide sequence ID" value="NZ_LPXH01000038.1"/>
</dbReference>
<dbReference type="GO" id="GO:0002098">
    <property type="term" value="P:tRNA wobble uridine modification"/>
    <property type="evidence" value="ECO:0007669"/>
    <property type="project" value="TreeGrafter"/>
</dbReference>
<protein>
    <recommendedName>
        <fullName evidence="1">G domain-containing protein</fullName>
    </recommendedName>
</protein>
<gene>
    <name evidence="2" type="ORF">AS359_08055</name>
</gene>
<dbReference type="SUPFAM" id="SSF52540">
    <property type="entry name" value="P-loop containing nucleoside triphosphate hydrolases"/>
    <property type="match status" value="1"/>
</dbReference>
<feature type="domain" description="G" evidence="1">
    <location>
        <begin position="78"/>
        <end position="189"/>
    </location>
</feature>